<proteinExistence type="predicted"/>
<evidence type="ECO:0000313" key="2">
    <source>
        <dbReference type="EMBL" id="KAL3111812.1"/>
    </source>
</evidence>
<feature type="transmembrane region" description="Helical" evidence="1">
    <location>
        <begin position="227"/>
        <end position="256"/>
    </location>
</feature>
<gene>
    <name evidence="2" type="ORF">niasHT_011099</name>
</gene>
<name>A0ABD2L9E1_9BILA</name>
<organism evidence="2 3">
    <name type="scientific">Heterodera trifolii</name>
    <dbReference type="NCBI Taxonomy" id="157864"/>
    <lineage>
        <taxon>Eukaryota</taxon>
        <taxon>Metazoa</taxon>
        <taxon>Ecdysozoa</taxon>
        <taxon>Nematoda</taxon>
        <taxon>Chromadorea</taxon>
        <taxon>Rhabditida</taxon>
        <taxon>Tylenchina</taxon>
        <taxon>Tylenchomorpha</taxon>
        <taxon>Tylenchoidea</taxon>
        <taxon>Heteroderidae</taxon>
        <taxon>Heteroderinae</taxon>
        <taxon>Heterodera</taxon>
    </lineage>
</organism>
<reference evidence="2 3" key="1">
    <citation type="submission" date="2024-10" db="EMBL/GenBank/DDBJ databases">
        <authorList>
            <person name="Kim D."/>
        </authorList>
    </citation>
    <scope>NUCLEOTIDE SEQUENCE [LARGE SCALE GENOMIC DNA]</scope>
    <source>
        <strain evidence="2">BH-2024</strain>
    </source>
</reference>
<sequence length="264" mass="29379">MLTFTLTSDFVVAFAESEQLVYYNYNPNDYCSTGGSDLSELKDILDSGDSINSLFVWALKNGCSVVLNNHLSNESAEYPDGFVQLYEIATSICYQNYGQTDQFGNLVGFYSEIIQKMAIFVPKLIEWSKKKEETQNSQNANNKEALLKFGTDLNAFSQELPPGRGKRALIEFLSKKAAPLLPSEMLSLLMKRLPNVNELEPKTPSKSAGESPLRTKRRKWRMAQSPLVGAVLLLLAIMCGMFGSEIAAHVIALAFVELNAFSIY</sequence>
<accession>A0ABD2L9E1</accession>
<dbReference type="Proteomes" id="UP001620626">
    <property type="component" value="Unassembled WGS sequence"/>
</dbReference>
<dbReference type="EMBL" id="JBICBT010000492">
    <property type="protein sequence ID" value="KAL3111812.1"/>
    <property type="molecule type" value="Genomic_DNA"/>
</dbReference>
<comment type="caution">
    <text evidence="2">The sequence shown here is derived from an EMBL/GenBank/DDBJ whole genome shotgun (WGS) entry which is preliminary data.</text>
</comment>
<dbReference type="AlphaFoldDB" id="A0ABD2L9E1"/>
<keyword evidence="1" id="KW-1133">Transmembrane helix</keyword>
<keyword evidence="1" id="KW-0472">Membrane</keyword>
<evidence type="ECO:0000256" key="1">
    <source>
        <dbReference type="SAM" id="Phobius"/>
    </source>
</evidence>
<keyword evidence="1" id="KW-0812">Transmembrane</keyword>
<evidence type="ECO:0000313" key="3">
    <source>
        <dbReference type="Proteomes" id="UP001620626"/>
    </source>
</evidence>
<keyword evidence="3" id="KW-1185">Reference proteome</keyword>
<protein>
    <submittedName>
        <fullName evidence="2">Uncharacterized protein</fullName>
    </submittedName>
</protein>